<accession>A0A5E4Q522</accession>
<sequence length="35" mass="3931">QLSSRSSIVISQCSALTVKALKFQVKNMVPTYFVR</sequence>
<dbReference type="AlphaFoldDB" id="A0A5E4Q522"/>
<evidence type="ECO:0000313" key="1">
    <source>
        <dbReference type="EMBL" id="VVC92828.1"/>
    </source>
</evidence>
<protein>
    <submittedName>
        <fullName evidence="1">Uncharacterized protein</fullName>
    </submittedName>
</protein>
<name>A0A5E4Q522_9NEOP</name>
<reference evidence="1 2" key="1">
    <citation type="submission" date="2017-07" db="EMBL/GenBank/DDBJ databases">
        <authorList>
            <person name="Talla V."/>
            <person name="Backstrom N."/>
        </authorList>
    </citation>
    <scope>NUCLEOTIDE SEQUENCE [LARGE SCALE GENOMIC DNA]</scope>
</reference>
<feature type="non-terminal residue" evidence="1">
    <location>
        <position position="1"/>
    </location>
</feature>
<proteinExistence type="predicted"/>
<evidence type="ECO:0000313" key="2">
    <source>
        <dbReference type="Proteomes" id="UP000324832"/>
    </source>
</evidence>
<dbReference type="EMBL" id="FZQP02001437">
    <property type="protein sequence ID" value="VVC92828.1"/>
    <property type="molecule type" value="Genomic_DNA"/>
</dbReference>
<keyword evidence="2" id="KW-1185">Reference proteome</keyword>
<dbReference type="Proteomes" id="UP000324832">
    <property type="component" value="Unassembled WGS sequence"/>
</dbReference>
<organism evidence="1 2">
    <name type="scientific">Leptidea sinapis</name>
    <dbReference type="NCBI Taxonomy" id="189913"/>
    <lineage>
        <taxon>Eukaryota</taxon>
        <taxon>Metazoa</taxon>
        <taxon>Ecdysozoa</taxon>
        <taxon>Arthropoda</taxon>
        <taxon>Hexapoda</taxon>
        <taxon>Insecta</taxon>
        <taxon>Pterygota</taxon>
        <taxon>Neoptera</taxon>
        <taxon>Endopterygota</taxon>
        <taxon>Lepidoptera</taxon>
        <taxon>Glossata</taxon>
        <taxon>Ditrysia</taxon>
        <taxon>Papilionoidea</taxon>
        <taxon>Pieridae</taxon>
        <taxon>Dismorphiinae</taxon>
        <taxon>Leptidea</taxon>
    </lineage>
</organism>
<gene>
    <name evidence="1" type="ORF">LSINAPIS_LOCUS5182</name>
</gene>